<accession>A0A6J4VBQ5</accession>
<dbReference type="PANTHER" id="PTHR43792:SF9">
    <property type="entry name" value="RIBOSOMAL-PROTEIN-ALANINE ACETYLTRANSFERASE"/>
    <property type="match status" value="1"/>
</dbReference>
<dbReference type="Pfam" id="PF13302">
    <property type="entry name" value="Acetyltransf_3"/>
    <property type="match status" value="1"/>
</dbReference>
<dbReference type="InterPro" id="IPR000182">
    <property type="entry name" value="GNAT_dom"/>
</dbReference>
<gene>
    <name evidence="2" type="ORF">AVDCRST_MAG18-2053</name>
</gene>
<dbReference type="Gene3D" id="3.40.630.30">
    <property type="match status" value="1"/>
</dbReference>
<evidence type="ECO:0000313" key="2">
    <source>
        <dbReference type="EMBL" id="CAA9571708.1"/>
    </source>
</evidence>
<dbReference type="PROSITE" id="PS51186">
    <property type="entry name" value="GNAT"/>
    <property type="match status" value="1"/>
</dbReference>
<sequence>MQGEGGGEREGVTAVPTLETARLYLRPFTLADAPLVQEMAGDVRVSATTLNIPHPYPEGLAREWIGTHAASAAEGRVYVFAIERKADRALLGAIATTITRQHARAEIGYWLGFSHWNQGYTTEAARRVVAFGFEELGLNRIQATYWPRNPASGRVMEKAGLIYEGTLRGYLLRKGSFEDTAIHALLRADWEKLSVHADSR</sequence>
<proteinExistence type="predicted"/>
<dbReference type="PANTHER" id="PTHR43792">
    <property type="entry name" value="GNAT FAMILY, PUTATIVE (AFU_ORTHOLOGUE AFUA_3G00765)-RELATED-RELATED"/>
    <property type="match status" value="1"/>
</dbReference>
<dbReference type="GO" id="GO:0005737">
    <property type="term" value="C:cytoplasm"/>
    <property type="evidence" value="ECO:0007669"/>
    <property type="project" value="TreeGrafter"/>
</dbReference>
<feature type="domain" description="N-acetyltransferase" evidence="1">
    <location>
        <begin position="23"/>
        <end position="189"/>
    </location>
</feature>
<dbReference type="InterPro" id="IPR051531">
    <property type="entry name" value="N-acetyltransferase"/>
</dbReference>
<dbReference type="GO" id="GO:0008999">
    <property type="term" value="F:protein-N-terminal-alanine acetyltransferase activity"/>
    <property type="evidence" value="ECO:0007669"/>
    <property type="project" value="TreeGrafter"/>
</dbReference>
<name>A0A6J4VBQ5_9BACT</name>
<dbReference type="AlphaFoldDB" id="A0A6J4VBQ5"/>
<dbReference type="EMBL" id="CADCWN010000161">
    <property type="protein sequence ID" value="CAA9571708.1"/>
    <property type="molecule type" value="Genomic_DNA"/>
</dbReference>
<dbReference type="InterPro" id="IPR016181">
    <property type="entry name" value="Acyl_CoA_acyltransferase"/>
</dbReference>
<protein>
    <submittedName>
        <fullName evidence="2">Acetyltransferase, GNAT family</fullName>
    </submittedName>
</protein>
<evidence type="ECO:0000259" key="1">
    <source>
        <dbReference type="PROSITE" id="PS51186"/>
    </source>
</evidence>
<keyword evidence="2" id="KW-0808">Transferase</keyword>
<reference evidence="2" key="1">
    <citation type="submission" date="2020-02" db="EMBL/GenBank/DDBJ databases">
        <authorList>
            <person name="Meier V. D."/>
        </authorList>
    </citation>
    <scope>NUCLEOTIDE SEQUENCE</scope>
    <source>
        <strain evidence="2">AVDCRST_MAG18</strain>
    </source>
</reference>
<dbReference type="SUPFAM" id="SSF55729">
    <property type="entry name" value="Acyl-CoA N-acyltransferases (Nat)"/>
    <property type="match status" value="1"/>
</dbReference>
<organism evidence="2">
    <name type="scientific">uncultured Thermomicrobiales bacterium</name>
    <dbReference type="NCBI Taxonomy" id="1645740"/>
    <lineage>
        <taxon>Bacteria</taxon>
        <taxon>Pseudomonadati</taxon>
        <taxon>Thermomicrobiota</taxon>
        <taxon>Thermomicrobia</taxon>
        <taxon>Thermomicrobiales</taxon>
        <taxon>environmental samples</taxon>
    </lineage>
</organism>